<feature type="compositionally biased region" description="Basic residues" evidence="1">
    <location>
        <begin position="81"/>
        <end position="101"/>
    </location>
</feature>
<dbReference type="VEuPathDB" id="FungiDB:TRICI_006477"/>
<dbReference type="PANTHER" id="PTHR28219:SF1">
    <property type="entry name" value="UPF0642 PROTEIN YBL028C"/>
    <property type="match status" value="1"/>
</dbReference>
<dbReference type="PANTHER" id="PTHR28219">
    <property type="entry name" value="UPF0642 PROTEIN YBL028C"/>
    <property type="match status" value="1"/>
</dbReference>
<evidence type="ECO:0000313" key="3">
    <source>
        <dbReference type="EMBL" id="KAA8898793.1"/>
    </source>
</evidence>
<evidence type="ECO:0000259" key="2">
    <source>
        <dbReference type="Pfam" id="PF10338"/>
    </source>
</evidence>
<dbReference type="Proteomes" id="UP000761534">
    <property type="component" value="Unassembled WGS sequence"/>
</dbReference>
<name>A0A642UH06_9ASCO</name>
<dbReference type="InterPro" id="IPR019434">
    <property type="entry name" value="DUF2423"/>
</dbReference>
<dbReference type="Pfam" id="PF10338">
    <property type="entry name" value="YBL028C_N"/>
    <property type="match status" value="1"/>
</dbReference>
<reference evidence="3" key="1">
    <citation type="journal article" date="2019" name="G3 (Bethesda)">
        <title>Genome Assemblies of Two Rare Opportunistic Yeast Pathogens: Diutina rugosa (syn. Candida rugosa) and Trichomonascus ciferrii (syn. Candida ciferrii).</title>
        <authorList>
            <person name="Mixao V."/>
            <person name="Saus E."/>
            <person name="Hansen A.P."/>
            <person name="Lass-Florl C."/>
            <person name="Gabaldon T."/>
        </authorList>
    </citation>
    <scope>NUCLEOTIDE SEQUENCE</scope>
    <source>
        <strain evidence="3">CBS 4856</strain>
    </source>
</reference>
<protein>
    <recommendedName>
        <fullName evidence="2">DUF2423 domain-containing protein</fullName>
    </recommendedName>
</protein>
<evidence type="ECO:0000256" key="1">
    <source>
        <dbReference type="SAM" id="MobiDB-lite"/>
    </source>
</evidence>
<organism evidence="3 4">
    <name type="scientific">Trichomonascus ciferrii</name>
    <dbReference type="NCBI Taxonomy" id="44093"/>
    <lineage>
        <taxon>Eukaryota</taxon>
        <taxon>Fungi</taxon>
        <taxon>Dikarya</taxon>
        <taxon>Ascomycota</taxon>
        <taxon>Saccharomycotina</taxon>
        <taxon>Dipodascomycetes</taxon>
        <taxon>Dipodascales</taxon>
        <taxon>Trichomonascaceae</taxon>
        <taxon>Trichomonascus</taxon>
        <taxon>Trichomonascus ciferrii complex</taxon>
    </lineage>
</organism>
<evidence type="ECO:0000313" key="4">
    <source>
        <dbReference type="Proteomes" id="UP000761534"/>
    </source>
</evidence>
<feature type="region of interest" description="Disordered" evidence="1">
    <location>
        <begin position="1"/>
        <end position="101"/>
    </location>
</feature>
<dbReference type="GO" id="GO:0030687">
    <property type="term" value="C:preribosome, large subunit precursor"/>
    <property type="evidence" value="ECO:0007669"/>
    <property type="project" value="TreeGrafter"/>
</dbReference>
<dbReference type="OrthoDB" id="4087970at2759"/>
<gene>
    <name evidence="3" type="ORF">TRICI_006477</name>
</gene>
<proteinExistence type="predicted"/>
<accession>A0A642UH06</accession>
<sequence>MAKSLRNKKEVRNRGMLRDKVFGPVEKAREQRLAEKAKARLKQQKGEEEVEDMEVDKEETENKSKVSTSGWRGGRNDTYKKKNSTKSRKQLVFKKKMKSKK</sequence>
<comment type="caution">
    <text evidence="3">The sequence shown here is derived from an EMBL/GenBank/DDBJ whole genome shotgun (WGS) entry which is preliminary data.</text>
</comment>
<feature type="compositionally biased region" description="Acidic residues" evidence="1">
    <location>
        <begin position="48"/>
        <end position="59"/>
    </location>
</feature>
<feature type="compositionally biased region" description="Basic and acidic residues" evidence="1">
    <location>
        <begin position="7"/>
        <end position="38"/>
    </location>
</feature>
<feature type="domain" description="DUF2423" evidence="2">
    <location>
        <begin position="1"/>
        <end position="44"/>
    </location>
</feature>
<dbReference type="EMBL" id="SWFS01000538">
    <property type="protein sequence ID" value="KAA8898793.1"/>
    <property type="molecule type" value="Genomic_DNA"/>
</dbReference>
<dbReference type="AlphaFoldDB" id="A0A642UH06"/>
<keyword evidence="4" id="KW-1185">Reference proteome</keyword>